<protein>
    <submittedName>
        <fullName evidence="2">Uncharacterized protein</fullName>
    </submittedName>
</protein>
<evidence type="ECO:0000256" key="1">
    <source>
        <dbReference type="SAM" id="Phobius"/>
    </source>
</evidence>
<dbReference type="RefSeq" id="WP_379706098.1">
    <property type="nucleotide sequence ID" value="NZ_JBHTAT010000001.1"/>
</dbReference>
<evidence type="ECO:0000313" key="3">
    <source>
        <dbReference type="Proteomes" id="UP001596434"/>
    </source>
</evidence>
<keyword evidence="1" id="KW-1133">Transmembrane helix</keyword>
<proteinExistence type="predicted"/>
<dbReference type="EMBL" id="JBHTAT010000001">
    <property type="protein sequence ID" value="MFC7256756.1"/>
    <property type="molecule type" value="Genomic_DNA"/>
</dbReference>
<sequence length="61" mass="6592">MESRSIFIGATIALAFIYLIVTEPSKVSLVYKAAYAVIAVTAIATIGYGIADRVRSERSPR</sequence>
<feature type="transmembrane region" description="Helical" evidence="1">
    <location>
        <begin position="5"/>
        <end position="21"/>
    </location>
</feature>
<comment type="caution">
    <text evidence="2">The sequence shown here is derived from an EMBL/GenBank/DDBJ whole genome shotgun (WGS) entry which is preliminary data.</text>
</comment>
<dbReference type="Proteomes" id="UP001596434">
    <property type="component" value="Unassembled WGS sequence"/>
</dbReference>
<name>A0ABD6A288_9EURY</name>
<organism evidence="2 3">
    <name type="scientific">Haloplanus litoreus</name>
    <dbReference type="NCBI Taxonomy" id="767515"/>
    <lineage>
        <taxon>Archaea</taxon>
        <taxon>Methanobacteriati</taxon>
        <taxon>Methanobacteriota</taxon>
        <taxon>Stenosarchaea group</taxon>
        <taxon>Halobacteria</taxon>
        <taxon>Halobacteriales</taxon>
        <taxon>Haloferacaceae</taxon>
        <taxon>Haloplanus</taxon>
    </lineage>
</organism>
<reference evidence="2 3" key="1">
    <citation type="journal article" date="2019" name="Int. J. Syst. Evol. Microbiol.">
        <title>The Global Catalogue of Microorganisms (GCM) 10K type strain sequencing project: providing services to taxonomists for standard genome sequencing and annotation.</title>
        <authorList>
            <consortium name="The Broad Institute Genomics Platform"/>
            <consortium name="The Broad Institute Genome Sequencing Center for Infectious Disease"/>
            <person name="Wu L."/>
            <person name="Ma J."/>
        </authorList>
    </citation>
    <scope>NUCLEOTIDE SEQUENCE [LARGE SCALE GENOMIC DNA]</scope>
    <source>
        <strain evidence="2 3">GX21</strain>
    </source>
</reference>
<evidence type="ECO:0000313" key="2">
    <source>
        <dbReference type="EMBL" id="MFC7256756.1"/>
    </source>
</evidence>
<keyword evidence="3" id="KW-1185">Reference proteome</keyword>
<keyword evidence="1" id="KW-0812">Transmembrane</keyword>
<accession>A0ABD6A288</accession>
<feature type="transmembrane region" description="Helical" evidence="1">
    <location>
        <begin position="33"/>
        <end position="51"/>
    </location>
</feature>
<keyword evidence="1" id="KW-0472">Membrane</keyword>
<dbReference type="GeneID" id="96955150"/>
<gene>
    <name evidence="2" type="ORF">ACFQKE_15830</name>
</gene>
<dbReference type="AlphaFoldDB" id="A0ABD6A288"/>